<dbReference type="PROSITE" id="PS01174">
    <property type="entry name" value="LIPASE_GDXG_SER"/>
    <property type="match status" value="1"/>
</dbReference>
<dbReference type="InterPro" id="IPR033140">
    <property type="entry name" value="Lipase_GDXG_put_SER_AS"/>
</dbReference>
<dbReference type="InterPro" id="IPR050300">
    <property type="entry name" value="GDXG_lipolytic_enzyme"/>
</dbReference>
<dbReference type="InterPro" id="IPR013094">
    <property type="entry name" value="AB_hydrolase_3"/>
</dbReference>
<evidence type="ECO:0000256" key="1">
    <source>
        <dbReference type="ARBA" id="ARBA00010515"/>
    </source>
</evidence>
<dbReference type="InterPro" id="IPR029058">
    <property type="entry name" value="AB_hydrolase_fold"/>
</dbReference>
<evidence type="ECO:0000256" key="4">
    <source>
        <dbReference type="SAM" id="Phobius"/>
    </source>
</evidence>
<dbReference type="OrthoDB" id="2152029at2759"/>
<dbReference type="PANTHER" id="PTHR48081:SF26">
    <property type="entry name" value="ALPHA_BETA HYDROLASE FOLD-3 DOMAIN-CONTAINING PROTEIN"/>
    <property type="match status" value="1"/>
</dbReference>
<keyword evidence="7" id="KW-1185">Reference proteome</keyword>
<reference evidence="6 7" key="1">
    <citation type="submission" date="2014-04" db="EMBL/GenBank/DDBJ databases">
        <authorList>
            <consortium name="DOE Joint Genome Institute"/>
            <person name="Kuo A."/>
            <person name="Kohler A."/>
            <person name="Nagy L.G."/>
            <person name="Floudas D."/>
            <person name="Copeland A."/>
            <person name="Barry K.W."/>
            <person name="Cichocki N."/>
            <person name="Veneault-Fourrey C."/>
            <person name="LaButti K."/>
            <person name="Lindquist E.A."/>
            <person name="Lipzen A."/>
            <person name="Lundell T."/>
            <person name="Morin E."/>
            <person name="Murat C."/>
            <person name="Sun H."/>
            <person name="Tunlid A."/>
            <person name="Henrissat B."/>
            <person name="Grigoriev I.V."/>
            <person name="Hibbett D.S."/>
            <person name="Martin F."/>
            <person name="Nordberg H.P."/>
            <person name="Cantor M.N."/>
            <person name="Hua S.X."/>
        </authorList>
    </citation>
    <scope>NUCLEOTIDE SEQUENCE [LARGE SCALE GENOMIC DNA]</scope>
    <source>
        <strain evidence="6 7">Foug A</strain>
    </source>
</reference>
<dbReference type="Proteomes" id="UP000053989">
    <property type="component" value="Unassembled WGS sequence"/>
</dbReference>
<feature type="transmembrane region" description="Helical" evidence="4">
    <location>
        <begin position="12"/>
        <end position="36"/>
    </location>
</feature>
<dbReference type="PANTHER" id="PTHR48081">
    <property type="entry name" value="AB HYDROLASE SUPERFAMILY PROTEIN C4A8.06C"/>
    <property type="match status" value="1"/>
</dbReference>
<dbReference type="EMBL" id="KN822244">
    <property type="protein sequence ID" value="KIM51705.1"/>
    <property type="molecule type" value="Genomic_DNA"/>
</dbReference>
<keyword evidence="2" id="KW-0378">Hydrolase</keyword>
<dbReference type="AlphaFoldDB" id="A0A0C3CSZ1"/>
<dbReference type="STRING" id="1036808.A0A0C3CSZ1"/>
<reference evidence="7" key="2">
    <citation type="submission" date="2015-01" db="EMBL/GenBank/DDBJ databases">
        <title>Evolutionary Origins and Diversification of the Mycorrhizal Mutualists.</title>
        <authorList>
            <consortium name="DOE Joint Genome Institute"/>
            <consortium name="Mycorrhizal Genomics Consortium"/>
            <person name="Kohler A."/>
            <person name="Kuo A."/>
            <person name="Nagy L.G."/>
            <person name="Floudas D."/>
            <person name="Copeland A."/>
            <person name="Barry K.W."/>
            <person name="Cichocki N."/>
            <person name="Veneault-Fourrey C."/>
            <person name="LaButti K."/>
            <person name="Lindquist E.A."/>
            <person name="Lipzen A."/>
            <person name="Lundell T."/>
            <person name="Morin E."/>
            <person name="Murat C."/>
            <person name="Riley R."/>
            <person name="Ohm R."/>
            <person name="Sun H."/>
            <person name="Tunlid A."/>
            <person name="Henrissat B."/>
            <person name="Grigoriev I.V."/>
            <person name="Hibbett D.S."/>
            <person name="Martin F."/>
        </authorList>
    </citation>
    <scope>NUCLEOTIDE SEQUENCE [LARGE SCALE GENOMIC DNA]</scope>
    <source>
        <strain evidence="7">Foug A</strain>
    </source>
</reference>
<evidence type="ECO:0000313" key="7">
    <source>
        <dbReference type="Proteomes" id="UP000053989"/>
    </source>
</evidence>
<dbReference type="InParanoid" id="A0A0C3CSZ1"/>
<evidence type="ECO:0000313" key="6">
    <source>
        <dbReference type="EMBL" id="KIM51705.1"/>
    </source>
</evidence>
<dbReference type="SUPFAM" id="SSF53474">
    <property type="entry name" value="alpha/beta-Hydrolases"/>
    <property type="match status" value="1"/>
</dbReference>
<dbReference type="HOGENOM" id="CLU_019364_1_0_1"/>
<sequence>MALKYAKQPWQTLYITFELFTVLFILLPVWSITYLFSRPRPTWSWTHAMIVAFQRRTTRLAFAVDVRPLMQWPDYRAIPPTTGYDAEGVWINGAPPHLIVAELAIFASVARVTPIRIPGYWYGRDSAAPKPTAPVSNSGQKVFLYLHGGAYFLLSAHPSAPFTPFIYRNLLQLTADAPHLLAVEYRLSSTRPLPEQHPFPAALLDALAGYIHLVDVMGYDPSNIIVAGDSAGGNLALALTRYLVENKGHAGTDTPPLPAPPGHLLLISPRTDLSNSHGDTHLMFNPPSANREVARSAYSNDMDIIGDDLGGEGYPSYGPLAYVGPFGLGMALSNRYISPASLHRNLHVSFTGFPRTFIVSGGAERYLDQICTLRDRMMKDMGKGQVTYYEETDGIHDFIGYPSHPGCRAALDAIGDWLARC</sequence>
<accession>A0A0C3CSZ1</accession>
<evidence type="ECO:0000259" key="5">
    <source>
        <dbReference type="Pfam" id="PF07859"/>
    </source>
</evidence>
<keyword evidence="4" id="KW-0472">Membrane</keyword>
<dbReference type="Pfam" id="PF07859">
    <property type="entry name" value="Abhydrolase_3"/>
    <property type="match status" value="1"/>
</dbReference>
<comment type="similarity">
    <text evidence="1">Belongs to the 'GDXG' lipolytic enzyme family.</text>
</comment>
<dbReference type="GO" id="GO:0016787">
    <property type="term" value="F:hydrolase activity"/>
    <property type="evidence" value="ECO:0007669"/>
    <property type="project" value="UniProtKB-KW"/>
</dbReference>
<proteinExistence type="inferred from homology"/>
<gene>
    <name evidence="6" type="ORF">SCLCIDRAFT_1224273</name>
</gene>
<dbReference type="Gene3D" id="3.40.50.1820">
    <property type="entry name" value="alpha/beta hydrolase"/>
    <property type="match status" value="1"/>
</dbReference>
<name>A0A0C3CSZ1_9AGAM</name>
<evidence type="ECO:0000256" key="3">
    <source>
        <dbReference type="PROSITE-ProRule" id="PRU10038"/>
    </source>
</evidence>
<evidence type="ECO:0000256" key="2">
    <source>
        <dbReference type="ARBA" id="ARBA00022801"/>
    </source>
</evidence>
<keyword evidence="4" id="KW-1133">Transmembrane helix</keyword>
<organism evidence="6 7">
    <name type="scientific">Scleroderma citrinum Foug A</name>
    <dbReference type="NCBI Taxonomy" id="1036808"/>
    <lineage>
        <taxon>Eukaryota</taxon>
        <taxon>Fungi</taxon>
        <taxon>Dikarya</taxon>
        <taxon>Basidiomycota</taxon>
        <taxon>Agaricomycotina</taxon>
        <taxon>Agaricomycetes</taxon>
        <taxon>Agaricomycetidae</taxon>
        <taxon>Boletales</taxon>
        <taxon>Sclerodermatineae</taxon>
        <taxon>Sclerodermataceae</taxon>
        <taxon>Scleroderma</taxon>
    </lineage>
</organism>
<keyword evidence="4" id="KW-0812">Transmembrane</keyword>
<feature type="active site" evidence="3">
    <location>
        <position position="230"/>
    </location>
</feature>
<protein>
    <recommendedName>
        <fullName evidence="5">Alpha/beta hydrolase fold-3 domain-containing protein</fullName>
    </recommendedName>
</protein>
<feature type="domain" description="Alpha/beta hydrolase fold-3" evidence="5">
    <location>
        <begin position="144"/>
        <end position="279"/>
    </location>
</feature>